<reference evidence="2 3" key="1">
    <citation type="submission" date="2016-10" db="EMBL/GenBank/DDBJ databases">
        <authorList>
            <person name="de Groot N.N."/>
        </authorList>
    </citation>
    <scope>NUCLEOTIDE SEQUENCE [LARGE SCALE GENOMIC DNA]</scope>
    <source>
        <strain evidence="2 3">DSM 21019</strain>
    </source>
</reference>
<name>A0A1I6HC86_9FLAO</name>
<dbReference type="STRING" id="400055.SAMN04490243_2554"/>
<protein>
    <recommendedName>
        <fullName evidence="1">YdhG-like domain-containing protein</fullName>
    </recommendedName>
</protein>
<evidence type="ECO:0000259" key="1">
    <source>
        <dbReference type="Pfam" id="PF08818"/>
    </source>
</evidence>
<evidence type="ECO:0000313" key="2">
    <source>
        <dbReference type="EMBL" id="SFR52115.1"/>
    </source>
</evidence>
<evidence type="ECO:0000313" key="3">
    <source>
        <dbReference type="Proteomes" id="UP000199534"/>
    </source>
</evidence>
<dbReference type="OrthoDB" id="1121167at2"/>
<accession>A0A1I6HC86</accession>
<dbReference type="Proteomes" id="UP000199534">
    <property type="component" value="Unassembled WGS sequence"/>
</dbReference>
<organism evidence="2 3">
    <name type="scientific">Robiginitalea myxolifaciens</name>
    <dbReference type="NCBI Taxonomy" id="400055"/>
    <lineage>
        <taxon>Bacteria</taxon>
        <taxon>Pseudomonadati</taxon>
        <taxon>Bacteroidota</taxon>
        <taxon>Flavobacteriia</taxon>
        <taxon>Flavobacteriales</taxon>
        <taxon>Flavobacteriaceae</taxon>
        <taxon>Robiginitalea</taxon>
    </lineage>
</organism>
<dbReference type="EMBL" id="FOYQ01000002">
    <property type="protein sequence ID" value="SFR52115.1"/>
    <property type="molecule type" value="Genomic_DNA"/>
</dbReference>
<dbReference type="Pfam" id="PF08818">
    <property type="entry name" value="DUF1801"/>
    <property type="match status" value="1"/>
</dbReference>
<dbReference type="AlphaFoldDB" id="A0A1I6HC86"/>
<dbReference type="SUPFAM" id="SSF159888">
    <property type="entry name" value="YdhG-like"/>
    <property type="match status" value="1"/>
</dbReference>
<keyword evidence="3" id="KW-1185">Reference proteome</keyword>
<feature type="domain" description="YdhG-like" evidence="1">
    <location>
        <begin position="19"/>
        <end position="119"/>
    </location>
</feature>
<dbReference type="RefSeq" id="WP_092982939.1">
    <property type="nucleotide sequence ID" value="NZ_FOYQ01000002.1"/>
</dbReference>
<sequence length="151" mass="16885">MEPHPQLTTFLQPYGNAIQQLVLELRDFILKTVPQCNELIWDNYNAVAIAYSLSEQLKDAFCHLSVYANHVNFGFNRGSELPKTSLVLSGNGKLIRHLSVKNIEDFPESAVTTLVYAALGIAENRNPSLSEANLEPKSIVMSISDKKRRPT</sequence>
<gene>
    <name evidence="2" type="ORF">SAMN04490243_2554</name>
</gene>
<dbReference type="InterPro" id="IPR014922">
    <property type="entry name" value="YdhG-like"/>
</dbReference>
<proteinExistence type="predicted"/>